<evidence type="ECO:0000256" key="1">
    <source>
        <dbReference type="ARBA" id="ARBA00008668"/>
    </source>
</evidence>
<dbReference type="InterPro" id="IPR013103">
    <property type="entry name" value="RVT_2"/>
</dbReference>
<dbReference type="SUPFAM" id="SSF56672">
    <property type="entry name" value="DNA/RNA polymerases"/>
    <property type="match status" value="1"/>
</dbReference>
<evidence type="ECO:0000313" key="7">
    <source>
        <dbReference type="EMBL" id="OMO94485.1"/>
    </source>
</evidence>
<dbReference type="OrthoDB" id="1600564at2759"/>
<comment type="caution">
    <text evidence="7">The sequence shown here is derived from an EMBL/GenBank/DDBJ whole genome shotgun (WGS) entry which is preliminary data.</text>
</comment>
<protein>
    <submittedName>
        <fullName evidence="7">Lipase, GDSL</fullName>
    </submittedName>
</protein>
<evidence type="ECO:0000256" key="3">
    <source>
        <dbReference type="ARBA" id="ARBA00022801"/>
    </source>
</evidence>
<dbReference type="PANTHER" id="PTHR22835">
    <property type="entry name" value="ZINC FINGER FYVE DOMAIN CONTAINING PROTEIN"/>
    <property type="match status" value="1"/>
</dbReference>
<keyword evidence="2 5" id="KW-0732">Signal</keyword>
<sequence length="493" mass="55644">MATWLCSQVLTLSFSFLLVFLLSPQCYAGILRTCQFDAIYQLGDSVADTGNFIREYPLSSFARLPYGRTFFNHATGRCSNGLLMIDYIALSAGIPFLDPYLNSDALFTHGRGVNFAVTGATALPVEILNENGIFAPTNTSLTVQLDWMFTYFNGICRDDQDCFRKLKTALFIVGEIGVNDYNYALNEGKSFEEVGYLMPKVIQAIKEAVTRVIGYGATRVVVPGNFPTGCFPIYLTQFQTNDSNAYDDEFQCLKGFNNLSIQHNNLVKKAIRQLRNDFPNVIILYGDYYNAYLQLLRKFKQLGFEDKSTHSACCGIGGDYNFNSSRMCGASGVAVCSNPDEYVSFFFYFELYLFIALLVYVDDIIIASNDLTEILKIKQHLHELFSIKDLRELKYFLGLEVARSKAGINICQKKYTLDLLKDLDFLDSKPTPTPILPETRLTKDAGVPLEDTTTYRKLIGKLQYLTTTRPDISFAVQQLAQFRSVHRFESVPL</sequence>
<evidence type="ECO:0000256" key="4">
    <source>
        <dbReference type="ARBA" id="ARBA00023180"/>
    </source>
</evidence>
<proteinExistence type="inferred from homology"/>
<evidence type="ECO:0000313" key="8">
    <source>
        <dbReference type="Proteomes" id="UP000188268"/>
    </source>
</evidence>
<accession>A0A1R3JI88</accession>
<feature type="chain" id="PRO_5010243657" evidence="5">
    <location>
        <begin position="29"/>
        <end position="493"/>
    </location>
</feature>
<keyword evidence="8" id="KW-1185">Reference proteome</keyword>
<reference evidence="7 8" key="1">
    <citation type="submission" date="2013-09" db="EMBL/GenBank/DDBJ databases">
        <title>Corchorus capsularis genome sequencing.</title>
        <authorList>
            <person name="Alam M."/>
            <person name="Haque M.S."/>
            <person name="Islam M.S."/>
            <person name="Emdad E.M."/>
            <person name="Islam M.M."/>
            <person name="Ahmed B."/>
            <person name="Halim A."/>
            <person name="Hossen Q.M.M."/>
            <person name="Hossain M.Z."/>
            <person name="Ahmed R."/>
            <person name="Khan M.M."/>
            <person name="Islam R."/>
            <person name="Rashid M.M."/>
            <person name="Khan S.A."/>
            <person name="Rahman M.S."/>
            <person name="Alam M."/>
        </authorList>
    </citation>
    <scope>NUCLEOTIDE SEQUENCE [LARGE SCALE GENOMIC DNA]</scope>
    <source>
        <strain evidence="8">cv. CVL-1</strain>
        <tissue evidence="7">Whole seedling</tissue>
    </source>
</reference>
<name>A0A1R3JI88_COCAP</name>
<keyword evidence="3" id="KW-0378">Hydrolase</keyword>
<dbReference type="Pfam" id="PF00657">
    <property type="entry name" value="Lipase_GDSL"/>
    <property type="match status" value="1"/>
</dbReference>
<dbReference type="Pfam" id="PF07727">
    <property type="entry name" value="RVT_2"/>
    <property type="match status" value="1"/>
</dbReference>
<dbReference type="Gramene" id="OMO94485">
    <property type="protein sequence ID" value="OMO94485"/>
    <property type="gene ID" value="CCACVL1_05978"/>
</dbReference>
<feature type="domain" description="Reverse transcriptase Ty1/copia-type" evidence="6">
    <location>
        <begin position="357"/>
        <end position="436"/>
    </location>
</feature>
<dbReference type="PANTHER" id="PTHR22835:SF517">
    <property type="entry name" value="GDSL-LIKE LIPASE_ACYLHYDROLASE FAMILY PROTEIN, EXPRESSED"/>
    <property type="match status" value="1"/>
</dbReference>
<evidence type="ECO:0000259" key="6">
    <source>
        <dbReference type="Pfam" id="PF07727"/>
    </source>
</evidence>
<dbReference type="EMBL" id="AWWV01007844">
    <property type="protein sequence ID" value="OMO94485.1"/>
    <property type="molecule type" value="Genomic_DNA"/>
</dbReference>
<dbReference type="GO" id="GO:0016788">
    <property type="term" value="F:hydrolase activity, acting on ester bonds"/>
    <property type="evidence" value="ECO:0007669"/>
    <property type="project" value="InterPro"/>
</dbReference>
<evidence type="ECO:0000256" key="2">
    <source>
        <dbReference type="ARBA" id="ARBA00022729"/>
    </source>
</evidence>
<keyword evidence="4" id="KW-0325">Glycoprotein</keyword>
<dbReference type="OMA" id="MFTYFNG"/>
<dbReference type="InterPro" id="IPR036514">
    <property type="entry name" value="SGNH_hydro_sf"/>
</dbReference>
<dbReference type="InterPro" id="IPR035669">
    <property type="entry name" value="SGNH_plant_lipase-like"/>
</dbReference>
<dbReference type="Proteomes" id="UP000188268">
    <property type="component" value="Unassembled WGS sequence"/>
</dbReference>
<dbReference type="Gene3D" id="3.40.50.1110">
    <property type="entry name" value="SGNH hydrolase"/>
    <property type="match status" value="1"/>
</dbReference>
<dbReference type="STRING" id="210143.A0A1R3JI88"/>
<dbReference type="CDD" id="cd01837">
    <property type="entry name" value="SGNH_plant_lipase_like"/>
    <property type="match status" value="1"/>
</dbReference>
<comment type="similarity">
    <text evidence="1">Belongs to the 'GDSL' lipolytic enzyme family.</text>
</comment>
<evidence type="ECO:0000256" key="5">
    <source>
        <dbReference type="SAM" id="SignalP"/>
    </source>
</evidence>
<dbReference type="AlphaFoldDB" id="A0A1R3JI88"/>
<gene>
    <name evidence="7" type="ORF">CCACVL1_05978</name>
</gene>
<organism evidence="7 8">
    <name type="scientific">Corchorus capsularis</name>
    <name type="common">Jute</name>
    <dbReference type="NCBI Taxonomy" id="210143"/>
    <lineage>
        <taxon>Eukaryota</taxon>
        <taxon>Viridiplantae</taxon>
        <taxon>Streptophyta</taxon>
        <taxon>Embryophyta</taxon>
        <taxon>Tracheophyta</taxon>
        <taxon>Spermatophyta</taxon>
        <taxon>Magnoliopsida</taxon>
        <taxon>eudicotyledons</taxon>
        <taxon>Gunneridae</taxon>
        <taxon>Pentapetalae</taxon>
        <taxon>rosids</taxon>
        <taxon>malvids</taxon>
        <taxon>Malvales</taxon>
        <taxon>Malvaceae</taxon>
        <taxon>Grewioideae</taxon>
        <taxon>Apeibeae</taxon>
        <taxon>Corchorus</taxon>
    </lineage>
</organism>
<feature type="signal peptide" evidence="5">
    <location>
        <begin position="1"/>
        <end position="28"/>
    </location>
</feature>
<dbReference type="InterPro" id="IPR043502">
    <property type="entry name" value="DNA/RNA_pol_sf"/>
</dbReference>
<dbReference type="InterPro" id="IPR001087">
    <property type="entry name" value="GDSL"/>
</dbReference>